<evidence type="ECO:0000256" key="1">
    <source>
        <dbReference type="ARBA" id="ARBA00010815"/>
    </source>
</evidence>
<sequence>MTTCDVSPPAGPQRVTTETVAEATRGLPLEVRLALQVCARLANGGLTVCTPDGRTLIFEGSNPGPRATLLIKDCRFARRILRSGDLGVAEGFLRGEWDSPDLPAFLELFSANADHVNGYLMAKPLYRALQSFRHWLNRNTKRRARRNIEAHYDLGNRFYEQWLDRSMTYSSALFEGTNGELQAGQNRKYEALARSTGMGPGDHVLEIGCGWGGFAEFAAKEIGCRVTGLTISPSQLEYARKRIFEAGLADKVDLRLEDYRDERGVYDRIASIEMFEAVGEQWWPTFFRQMRERLKPGGAAGVQVITIQDRYFESYKNEVDFIQHYIFPGGMLPSPRVLHELAESSGLTVASERIFGLDYAETLAEWRRRFRAAWPTIQTQGFDERFRKLWEYYLSYCEAGFRSRNIDVRQLVFARG</sequence>
<dbReference type="Gene3D" id="3.40.50.150">
    <property type="entry name" value="Vaccinia Virus protein VP39"/>
    <property type="match status" value="1"/>
</dbReference>
<protein>
    <submittedName>
        <fullName evidence="7">Cyclopropane-fatty-acyl-phospholipid synthase</fullName>
    </submittedName>
</protein>
<dbReference type="Proteomes" id="UP001143372">
    <property type="component" value="Unassembled WGS sequence"/>
</dbReference>
<dbReference type="PANTHER" id="PTHR43667:SF2">
    <property type="entry name" value="FATTY ACID C-METHYL TRANSFERASE"/>
    <property type="match status" value="1"/>
</dbReference>
<dbReference type="GO" id="GO:0008610">
    <property type="term" value="P:lipid biosynthetic process"/>
    <property type="evidence" value="ECO:0007669"/>
    <property type="project" value="InterPro"/>
</dbReference>
<accession>A0A9W6J2Q5</accession>
<dbReference type="PANTHER" id="PTHR43667">
    <property type="entry name" value="CYCLOPROPANE-FATTY-ACYL-PHOSPHOLIPID SYNTHASE"/>
    <property type="match status" value="1"/>
</dbReference>
<dbReference type="Pfam" id="PF02353">
    <property type="entry name" value="CMAS"/>
    <property type="match status" value="1"/>
</dbReference>
<evidence type="ECO:0000256" key="6">
    <source>
        <dbReference type="PIRSR" id="PIRSR003085-1"/>
    </source>
</evidence>
<name>A0A9W6J2Q5_9HYPH</name>
<evidence type="ECO:0000256" key="3">
    <source>
        <dbReference type="ARBA" id="ARBA00022679"/>
    </source>
</evidence>
<organism evidence="7 8">
    <name type="scientific">Hansschlegelia plantiphila</name>
    <dbReference type="NCBI Taxonomy" id="374655"/>
    <lineage>
        <taxon>Bacteria</taxon>
        <taxon>Pseudomonadati</taxon>
        <taxon>Pseudomonadota</taxon>
        <taxon>Alphaproteobacteria</taxon>
        <taxon>Hyphomicrobiales</taxon>
        <taxon>Methylopilaceae</taxon>
        <taxon>Hansschlegelia</taxon>
    </lineage>
</organism>
<dbReference type="GO" id="GO:0032259">
    <property type="term" value="P:methylation"/>
    <property type="evidence" value="ECO:0007669"/>
    <property type="project" value="UniProtKB-KW"/>
</dbReference>
<dbReference type="SUPFAM" id="SSF53335">
    <property type="entry name" value="S-adenosyl-L-methionine-dependent methyltransferases"/>
    <property type="match status" value="1"/>
</dbReference>
<comment type="similarity">
    <text evidence="1">Belongs to the CFA/CMAS family.</text>
</comment>
<reference evidence="7" key="1">
    <citation type="journal article" date="2014" name="Int. J. Syst. Evol. Microbiol.">
        <title>Complete genome sequence of Corynebacterium casei LMG S-19264T (=DSM 44701T), isolated from a smear-ripened cheese.</title>
        <authorList>
            <consortium name="US DOE Joint Genome Institute (JGI-PGF)"/>
            <person name="Walter F."/>
            <person name="Albersmeier A."/>
            <person name="Kalinowski J."/>
            <person name="Ruckert C."/>
        </authorList>
    </citation>
    <scope>NUCLEOTIDE SEQUENCE</scope>
    <source>
        <strain evidence="7">VKM B-2347</strain>
    </source>
</reference>
<evidence type="ECO:0000256" key="2">
    <source>
        <dbReference type="ARBA" id="ARBA00022603"/>
    </source>
</evidence>
<reference evidence="7" key="2">
    <citation type="submission" date="2023-01" db="EMBL/GenBank/DDBJ databases">
        <authorList>
            <person name="Sun Q."/>
            <person name="Evtushenko L."/>
        </authorList>
    </citation>
    <scope>NUCLEOTIDE SEQUENCE</scope>
    <source>
        <strain evidence="7">VKM B-2347</strain>
    </source>
</reference>
<dbReference type="GO" id="GO:0008168">
    <property type="term" value="F:methyltransferase activity"/>
    <property type="evidence" value="ECO:0007669"/>
    <property type="project" value="UniProtKB-KW"/>
</dbReference>
<proteinExistence type="inferred from homology"/>
<dbReference type="CDD" id="cd02440">
    <property type="entry name" value="AdoMet_MTases"/>
    <property type="match status" value="1"/>
</dbReference>
<keyword evidence="2" id="KW-0489">Methyltransferase</keyword>
<dbReference type="RefSeq" id="WP_271169805.1">
    <property type="nucleotide sequence ID" value="NZ_BSFI01000022.1"/>
</dbReference>
<keyword evidence="5" id="KW-0443">Lipid metabolism</keyword>
<keyword evidence="8" id="KW-1185">Reference proteome</keyword>
<evidence type="ECO:0000313" key="7">
    <source>
        <dbReference type="EMBL" id="GLK69587.1"/>
    </source>
</evidence>
<keyword evidence="4" id="KW-0949">S-adenosyl-L-methionine</keyword>
<keyword evidence="3" id="KW-0808">Transferase</keyword>
<feature type="active site" evidence="6">
    <location>
        <position position="397"/>
    </location>
</feature>
<gene>
    <name evidence="7" type="ORF">GCM10008179_32250</name>
</gene>
<dbReference type="EMBL" id="BSFI01000022">
    <property type="protein sequence ID" value="GLK69587.1"/>
    <property type="molecule type" value="Genomic_DNA"/>
</dbReference>
<evidence type="ECO:0000256" key="5">
    <source>
        <dbReference type="ARBA" id="ARBA00023098"/>
    </source>
</evidence>
<evidence type="ECO:0000313" key="8">
    <source>
        <dbReference type="Proteomes" id="UP001143372"/>
    </source>
</evidence>
<dbReference type="PIRSF" id="PIRSF003085">
    <property type="entry name" value="CMAS"/>
    <property type="match status" value="1"/>
</dbReference>
<evidence type="ECO:0000256" key="4">
    <source>
        <dbReference type="ARBA" id="ARBA00022691"/>
    </source>
</evidence>
<dbReference type="InterPro" id="IPR029063">
    <property type="entry name" value="SAM-dependent_MTases_sf"/>
</dbReference>
<dbReference type="AlphaFoldDB" id="A0A9W6J2Q5"/>
<comment type="caution">
    <text evidence="7">The sequence shown here is derived from an EMBL/GenBank/DDBJ whole genome shotgun (WGS) entry which is preliminary data.</text>
</comment>
<dbReference type="InterPro" id="IPR050723">
    <property type="entry name" value="CFA/CMAS"/>
</dbReference>
<dbReference type="InterPro" id="IPR003333">
    <property type="entry name" value="CMAS"/>
</dbReference>